<dbReference type="Pfam" id="PF07589">
    <property type="entry name" value="PEP-CTERM"/>
    <property type="match status" value="1"/>
</dbReference>
<name>A0A537JD51_9BACT</name>
<dbReference type="Proteomes" id="UP000320048">
    <property type="component" value="Unassembled WGS sequence"/>
</dbReference>
<dbReference type="InterPro" id="IPR037524">
    <property type="entry name" value="PA14/GLEYA"/>
</dbReference>
<gene>
    <name evidence="3" type="ORF">E6H04_06615</name>
</gene>
<dbReference type="SMART" id="SM00758">
    <property type="entry name" value="PA14"/>
    <property type="match status" value="1"/>
</dbReference>
<comment type="caution">
    <text evidence="3">The sequence shown here is derived from an EMBL/GenBank/DDBJ whole genome shotgun (WGS) entry which is preliminary data.</text>
</comment>
<evidence type="ECO:0000313" key="4">
    <source>
        <dbReference type="Proteomes" id="UP000320048"/>
    </source>
</evidence>
<keyword evidence="1" id="KW-0732">Signal</keyword>
<feature type="signal peptide" evidence="1">
    <location>
        <begin position="1"/>
        <end position="25"/>
    </location>
</feature>
<organism evidence="3 4">
    <name type="scientific">Candidatus Segetimicrobium genomatis</name>
    <dbReference type="NCBI Taxonomy" id="2569760"/>
    <lineage>
        <taxon>Bacteria</taxon>
        <taxon>Bacillati</taxon>
        <taxon>Candidatus Sysuimicrobiota</taxon>
        <taxon>Candidatus Sysuimicrobiia</taxon>
        <taxon>Candidatus Sysuimicrobiales</taxon>
        <taxon>Candidatus Segetimicrobiaceae</taxon>
        <taxon>Candidatus Segetimicrobium</taxon>
    </lineage>
</organism>
<sequence>MRRNLLIALGVLMVGLSLYASRAEAAVFTTIYDGFGFSGGGAPYSNPVGSFSTSDVLFATHTGYSWHPFGRTDFGADINGLLNVGSGGTYTFTLNSDDGSQLYIDNALVVNDGGVHPPVIASGSTALTAGAHSFEVQFFECCGNPAGVDLYLPSGVTYSVPEPATWFLLPGALGLIGGFSRRGKPTRV</sequence>
<dbReference type="NCBIfam" id="TIGR02595">
    <property type="entry name" value="PEP_CTERM"/>
    <property type="match status" value="1"/>
</dbReference>
<dbReference type="Pfam" id="PF07691">
    <property type="entry name" value="PA14"/>
    <property type="match status" value="1"/>
</dbReference>
<dbReference type="AlphaFoldDB" id="A0A537JD51"/>
<feature type="chain" id="PRO_5022202735" evidence="1">
    <location>
        <begin position="26"/>
        <end position="188"/>
    </location>
</feature>
<dbReference type="InterPro" id="IPR013424">
    <property type="entry name" value="Ice-binding_C"/>
</dbReference>
<evidence type="ECO:0000313" key="3">
    <source>
        <dbReference type="EMBL" id="TMI81478.1"/>
    </source>
</evidence>
<evidence type="ECO:0000259" key="2">
    <source>
        <dbReference type="PROSITE" id="PS51820"/>
    </source>
</evidence>
<accession>A0A537JD51</accession>
<dbReference type="EMBL" id="VBAO01000171">
    <property type="protein sequence ID" value="TMI81478.1"/>
    <property type="molecule type" value="Genomic_DNA"/>
</dbReference>
<evidence type="ECO:0000256" key="1">
    <source>
        <dbReference type="SAM" id="SignalP"/>
    </source>
</evidence>
<reference evidence="3 4" key="1">
    <citation type="journal article" date="2019" name="Nat. Microbiol.">
        <title>Mediterranean grassland soil C-N compound turnover is dependent on rainfall and depth, and is mediated by genomically divergent microorganisms.</title>
        <authorList>
            <person name="Diamond S."/>
            <person name="Andeer P.F."/>
            <person name="Li Z."/>
            <person name="Crits-Christoph A."/>
            <person name="Burstein D."/>
            <person name="Anantharaman K."/>
            <person name="Lane K.R."/>
            <person name="Thomas B.C."/>
            <person name="Pan C."/>
            <person name="Northen T.R."/>
            <person name="Banfield J.F."/>
        </authorList>
    </citation>
    <scope>NUCLEOTIDE SEQUENCE [LARGE SCALE GENOMIC DNA]</scope>
    <source>
        <strain evidence="3">NP_7</strain>
    </source>
</reference>
<dbReference type="Gene3D" id="2.60.120.380">
    <property type="match status" value="1"/>
</dbReference>
<proteinExistence type="predicted"/>
<protein>
    <submittedName>
        <fullName evidence="3">PEP-CTERM sorting domain-containing protein</fullName>
    </submittedName>
</protein>
<dbReference type="SUPFAM" id="SSF56988">
    <property type="entry name" value="Anthrax protective antigen"/>
    <property type="match status" value="1"/>
</dbReference>
<feature type="domain" description="PA14" evidence="2">
    <location>
        <begin position="22"/>
        <end position="166"/>
    </location>
</feature>
<dbReference type="PROSITE" id="PS51820">
    <property type="entry name" value="PA14"/>
    <property type="match status" value="1"/>
</dbReference>
<dbReference type="InterPro" id="IPR011658">
    <property type="entry name" value="PA14_dom"/>
</dbReference>